<evidence type="ECO:0000313" key="1">
    <source>
        <dbReference type="EMBL" id="KAL2830379.1"/>
    </source>
</evidence>
<comment type="caution">
    <text evidence="1">The sequence shown here is derived from an EMBL/GenBank/DDBJ whole genome shotgun (WGS) entry which is preliminary data.</text>
</comment>
<accession>A0ABR4IRI4</accession>
<organism evidence="1 2">
    <name type="scientific">Aspergillus pseudoustus</name>
    <dbReference type="NCBI Taxonomy" id="1810923"/>
    <lineage>
        <taxon>Eukaryota</taxon>
        <taxon>Fungi</taxon>
        <taxon>Dikarya</taxon>
        <taxon>Ascomycota</taxon>
        <taxon>Pezizomycotina</taxon>
        <taxon>Eurotiomycetes</taxon>
        <taxon>Eurotiomycetidae</taxon>
        <taxon>Eurotiales</taxon>
        <taxon>Aspergillaceae</taxon>
        <taxon>Aspergillus</taxon>
        <taxon>Aspergillus subgen. Nidulantes</taxon>
    </lineage>
</organism>
<reference evidence="1 2" key="1">
    <citation type="submission" date="2024-07" db="EMBL/GenBank/DDBJ databases">
        <title>Section-level genome sequencing and comparative genomics of Aspergillus sections Usti and Cavernicolus.</title>
        <authorList>
            <consortium name="Lawrence Berkeley National Laboratory"/>
            <person name="Nybo J.L."/>
            <person name="Vesth T.C."/>
            <person name="Theobald S."/>
            <person name="Frisvad J.C."/>
            <person name="Larsen T.O."/>
            <person name="Kjaerboelling I."/>
            <person name="Rothschild-Mancinelli K."/>
            <person name="Lyhne E.K."/>
            <person name="Kogle M.E."/>
            <person name="Barry K."/>
            <person name="Clum A."/>
            <person name="Na H."/>
            <person name="Ledsgaard L."/>
            <person name="Lin J."/>
            <person name="Lipzen A."/>
            <person name="Kuo A."/>
            <person name="Riley R."/>
            <person name="Mondo S."/>
            <person name="Labutti K."/>
            <person name="Haridas S."/>
            <person name="Pangalinan J."/>
            <person name="Salamov A.A."/>
            <person name="Simmons B.A."/>
            <person name="Magnuson J.K."/>
            <person name="Chen J."/>
            <person name="Drula E."/>
            <person name="Henrissat B."/>
            <person name="Wiebenga A."/>
            <person name="Lubbers R.J."/>
            <person name="Gomes A.C."/>
            <person name="Makela M.R."/>
            <person name="Stajich J."/>
            <person name="Grigoriev I.V."/>
            <person name="Mortensen U.H."/>
            <person name="De Vries R.P."/>
            <person name="Baker S.E."/>
            <person name="Andersen M.R."/>
        </authorList>
    </citation>
    <scope>NUCLEOTIDE SEQUENCE [LARGE SCALE GENOMIC DNA]</scope>
    <source>
        <strain evidence="1 2">CBS 123904</strain>
    </source>
</reference>
<dbReference type="Proteomes" id="UP001610446">
    <property type="component" value="Unassembled WGS sequence"/>
</dbReference>
<keyword evidence="2" id="KW-1185">Reference proteome</keyword>
<protein>
    <recommendedName>
        <fullName evidence="3">Transmembrane protein</fullName>
    </recommendedName>
</protein>
<gene>
    <name evidence="1" type="ORF">BJY01DRAFT_227281</name>
</gene>
<evidence type="ECO:0000313" key="2">
    <source>
        <dbReference type="Proteomes" id="UP001610446"/>
    </source>
</evidence>
<proteinExistence type="predicted"/>
<sequence>MAESSSRTSNSEQPQPKVHMVRTVYYTNFIHYPTAISILPFLVHDSTMKDISWLCFETRCVLWAS</sequence>
<dbReference type="EMBL" id="JBFXLU010000307">
    <property type="protein sequence ID" value="KAL2830379.1"/>
    <property type="molecule type" value="Genomic_DNA"/>
</dbReference>
<evidence type="ECO:0008006" key="3">
    <source>
        <dbReference type="Google" id="ProtNLM"/>
    </source>
</evidence>
<name>A0ABR4IRI4_9EURO</name>